<dbReference type="Pfam" id="PF01963">
    <property type="entry name" value="TraB_PrgY_gumN"/>
    <property type="match status" value="1"/>
</dbReference>
<keyword evidence="1" id="KW-0472">Membrane</keyword>
<reference evidence="2" key="1">
    <citation type="submission" date="2020-03" db="EMBL/GenBank/DDBJ databases">
        <title>Spirochaetal bacteria isolated from arthropods constitute a novel genus Entomospira genus novum within the order Spirochaetales.</title>
        <authorList>
            <person name="Grana-Miraglia L."/>
            <person name="Sikutova S."/>
            <person name="Fingerle V."/>
            <person name="Sing A."/>
            <person name="Castillo-Ramirez S."/>
            <person name="Margos G."/>
            <person name="Rudolf I."/>
        </authorList>
    </citation>
    <scope>NUCLEOTIDE SEQUENCE</scope>
    <source>
        <strain evidence="2">BR208</strain>
    </source>
</reference>
<dbReference type="EMBL" id="JAATLK010000001">
    <property type="protein sequence ID" value="NIZ47407.1"/>
    <property type="molecule type" value="Genomic_DNA"/>
</dbReference>
<accession>A0A968GCN0</accession>
<evidence type="ECO:0000256" key="1">
    <source>
        <dbReference type="SAM" id="Phobius"/>
    </source>
</evidence>
<proteinExistence type="predicted"/>
<organism evidence="2 3">
    <name type="scientific">Entomospira nematocerorum</name>
    <dbReference type="NCBI Taxonomy" id="2719987"/>
    <lineage>
        <taxon>Bacteria</taxon>
        <taxon>Pseudomonadati</taxon>
        <taxon>Spirochaetota</taxon>
        <taxon>Spirochaetia</taxon>
        <taxon>Spirochaetales</taxon>
        <taxon>Spirochaetaceae</taxon>
        <taxon>Entomospira</taxon>
    </lineage>
</organism>
<dbReference type="InterPro" id="IPR047111">
    <property type="entry name" value="YbaP-like"/>
</dbReference>
<comment type="caution">
    <text evidence="2">The sequence shown here is derived from an EMBL/GenBank/DDBJ whole genome shotgun (WGS) entry which is preliminary data.</text>
</comment>
<keyword evidence="3" id="KW-1185">Reference proteome</keyword>
<dbReference type="RefSeq" id="WP_167703822.1">
    <property type="nucleotide sequence ID" value="NZ_CP118168.1"/>
</dbReference>
<dbReference type="PANTHER" id="PTHR40590:SF1">
    <property type="entry name" value="CYTOPLASMIC PROTEIN"/>
    <property type="match status" value="1"/>
</dbReference>
<protein>
    <submittedName>
        <fullName evidence="2">TraB/GumN family protein</fullName>
    </submittedName>
</protein>
<keyword evidence="1" id="KW-1133">Transmembrane helix</keyword>
<gene>
    <name evidence="2" type="ORF">HCT46_05720</name>
</gene>
<sequence length="307" mass="35608">MIKTLHWYLRASLLIFIVITISGARILPKPRPQKDNYPMLFFQATRDHQIIYLFGSIHGMFQPHVGYPLPNRIVDAFVQSDVFLYDAPLSTEDEELFIKASRSTAKWSDIIETHQIEFLQSLIDSLELPKNEQEELLAYHPWLLLQIFYQLIVAEAGYMSTPERDFFIKSAEEHDITMLPLHLAPIESDFIQYMSHEYGSILYTWMVTQLQFMEANVNLAEALQKAWIKGDRETVLDLLVVSRNPSFAELKTEEFKLYQRINHYLLTAIQENEHASTIFIVLDASYLLDDGGFVSLLESEGFTIHPT</sequence>
<name>A0A968GCN0_9SPIO</name>
<dbReference type="AlphaFoldDB" id="A0A968GCN0"/>
<evidence type="ECO:0000313" key="3">
    <source>
        <dbReference type="Proteomes" id="UP000752013"/>
    </source>
</evidence>
<keyword evidence="1" id="KW-0812">Transmembrane</keyword>
<dbReference type="PANTHER" id="PTHR40590">
    <property type="entry name" value="CYTOPLASMIC PROTEIN-RELATED"/>
    <property type="match status" value="1"/>
</dbReference>
<dbReference type="Proteomes" id="UP000752013">
    <property type="component" value="Unassembled WGS sequence"/>
</dbReference>
<feature type="transmembrane region" description="Helical" evidence="1">
    <location>
        <begin position="7"/>
        <end position="27"/>
    </location>
</feature>
<dbReference type="InterPro" id="IPR002816">
    <property type="entry name" value="TraB/PrgY/GumN_fam"/>
</dbReference>
<evidence type="ECO:0000313" key="2">
    <source>
        <dbReference type="EMBL" id="NIZ47407.1"/>
    </source>
</evidence>
<dbReference type="CDD" id="cd14789">
    <property type="entry name" value="Tiki"/>
    <property type="match status" value="1"/>
</dbReference>